<accession>A0A1M6NYY0</accession>
<proteinExistence type="predicted"/>
<dbReference type="OrthoDB" id="9815422at2"/>
<feature type="transmembrane region" description="Helical" evidence="1">
    <location>
        <begin position="139"/>
        <end position="166"/>
    </location>
</feature>
<keyword evidence="1" id="KW-0472">Membrane</keyword>
<name>A0A1M6NYY0_9CLOT</name>
<keyword evidence="1" id="KW-1133">Transmembrane helix</keyword>
<dbReference type="Proteomes" id="UP000184080">
    <property type="component" value="Unassembled WGS sequence"/>
</dbReference>
<feature type="transmembrane region" description="Helical" evidence="1">
    <location>
        <begin position="78"/>
        <end position="97"/>
    </location>
</feature>
<dbReference type="InterPro" id="IPR024529">
    <property type="entry name" value="ECF_trnsprt_substrate-spec"/>
</dbReference>
<dbReference type="EMBL" id="FQZO01000013">
    <property type="protein sequence ID" value="SHK00939.1"/>
    <property type="molecule type" value="Genomic_DNA"/>
</dbReference>
<dbReference type="RefSeq" id="WP_073012470.1">
    <property type="nucleotide sequence ID" value="NZ_FQZO01000013.1"/>
</dbReference>
<feature type="transmembrane region" description="Helical" evidence="1">
    <location>
        <begin position="42"/>
        <end position="66"/>
    </location>
</feature>
<evidence type="ECO:0008006" key="4">
    <source>
        <dbReference type="Google" id="ProtNLM"/>
    </source>
</evidence>
<reference evidence="2 3" key="1">
    <citation type="submission" date="2016-11" db="EMBL/GenBank/DDBJ databases">
        <authorList>
            <person name="Jaros S."/>
            <person name="Januszkiewicz K."/>
            <person name="Wedrychowicz H."/>
        </authorList>
    </citation>
    <scope>NUCLEOTIDE SEQUENCE [LARGE SCALE GENOMIC DNA]</scope>
    <source>
        <strain evidence="2 3">DSM 21864</strain>
    </source>
</reference>
<organism evidence="2 3">
    <name type="scientific">Clostridium amylolyticum</name>
    <dbReference type="NCBI Taxonomy" id="1121298"/>
    <lineage>
        <taxon>Bacteria</taxon>
        <taxon>Bacillati</taxon>
        <taxon>Bacillota</taxon>
        <taxon>Clostridia</taxon>
        <taxon>Eubacteriales</taxon>
        <taxon>Clostridiaceae</taxon>
        <taxon>Clostridium</taxon>
    </lineage>
</organism>
<dbReference type="Gene3D" id="1.10.1760.20">
    <property type="match status" value="1"/>
</dbReference>
<dbReference type="Pfam" id="PF12822">
    <property type="entry name" value="ECF_trnsprt"/>
    <property type="match status" value="1"/>
</dbReference>
<feature type="transmembrane region" description="Helical" evidence="1">
    <location>
        <begin position="12"/>
        <end position="30"/>
    </location>
</feature>
<gene>
    <name evidence="2" type="ORF">SAMN05444401_0366</name>
</gene>
<feature type="transmembrane region" description="Helical" evidence="1">
    <location>
        <begin position="104"/>
        <end position="127"/>
    </location>
</feature>
<dbReference type="AlphaFoldDB" id="A0A1M6NYY0"/>
<evidence type="ECO:0000313" key="3">
    <source>
        <dbReference type="Proteomes" id="UP000184080"/>
    </source>
</evidence>
<keyword evidence="1" id="KW-0812">Transmembrane</keyword>
<evidence type="ECO:0000256" key="1">
    <source>
        <dbReference type="SAM" id="Phobius"/>
    </source>
</evidence>
<keyword evidence="3" id="KW-1185">Reference proteome</keyword>
<evidence type="ECO:0000313" key="2">
    <source>
        <dbReference type="EMBL" id="SHK00939.1"/>
    </source>
</evidence>
<sequence>MRKNANLQQLIRASVLIAIGVILPQIFHGVKDAGSVFLPMHIPVLIGGFILNPLYAALVGIITPIMSHLLTGMPPFPFVYVMILELAAYGILISLIYNKGKRNIYVALISSMLLGRAVNIAGNYIILHLFMNKPFNIKMVVTGLFVKGLPGIAIQLALVPVIVLALKKSLYKSVAEYER</sequence>
<dbReference type="GO" id="GO:0022857">
    <property type="term" value="F:transmembrane transporter activity"/>
    <property type="evidence" value="ECO:0007669"/>
    <property type="project" value="InterPro"/>
</dbReference>
<protein>
    <recommendedName>
        <fullName evidence="4">Niacin transporter</fullName>
    </recommendedName>
</protein>
<dbReference type="STRING" id="1121298.SAMN05444401_0366"/>